<dbReference type="STRING" id="196109.A0A136J1J9"/>
<comment type="similarity">
    <text evidence="1">Belongs to the metallo-dependent hydrolases superfamily.</text>
</comment>
<dbReference type="Proteomes" id="UP000070501">
    <property type="component" value="Unassembled WGS sequence"/>
</dbReference>
<evidence type="ECO:0000313" key="3">
    <source>
        <dbReference type="EMBL" id="KXJ91110.1"/>
    </source>
</evidence>
<dbReference type="OrthoDB" id="2135488at2759"/>
<gene>
    <name evidence="3" type="ORF">Micbo1qcDRAFT_148212</name>
</gene>
<dbReference type="Gene3D" id="3.20.20.140">
    <property type="entry name" value="Metal-dependent hydrolases"/>
    <property type="match status" value="1"/>
</dbReference>
<keyword evidence="4" id="KW-1185">Reference proteome</keyword>
<dbReference type="SUPFAM" id="SSF51556">
    <property type="entry name" value="Metallo-dependent hydrolases"/>
    <property type="match status" value="1"/>
</dbReference>
<organism evidence="3 4">
    <name type="scientific">Microdochium bolleyi</name>
    <dbReference type="NCBI Taxonomy" id="196109"/>
    <lineage>
        <taxon>Eukaryota</taxon>
        <taxon>Fungi</taxon>
        <taxon>Dikarya</taxon>
        <taxon>Ascomycota</taxon>
        <taxon>Pezizomycotina</taxon>
        <taxon>Sordariomycetes</taxon>
        <taxon>Xylariomycetidae</taxon>
        <taxon>Xylariales</taxon>
        <taxon>Microdochiaceae</taxon>
        <taxon>Microdochium</taxon>
    </lineage>
</organism>
<dbReference type="PANTHER" id="PTHR43569:SF2">
    <property type="entry name" value="AMIDOHYDROLASE-RELATED DOMAIN-CONTAINING PROTEIN"/>
    <property type="match status" value="1"/>
</dbReference>
<dbReference type="InParanoid" id="A0A136J1J9"/>
<name>A0A136J1J9_9PEZI</name>
<dbReference type="AlphaFoldDB" id="A0A136J1J9"/>
<dbReference type="PANTHER" id="PTHR43569">
    <property type="entry name" value="AMIDOHYDROLASE"/>
    <property type="match status" value="1"/>
</dbReference>
<feature type="domain" description="Amidohydrolase-related" evidence="2">
    <location>
        <begin position="11"/>
        <end position="350"/>
    </location>
</feature>
<dbReference type="Pfam" id="PF04909">
    <property type="entry name" value="Amidohydro_2"/>
    <property type="match status" value="1"/>
</dbReference>
<proteinExistence type="inferred from homology"/>
<sequence>MPAMAADIPIIDSHIHLYPEDELDTLSWYKPGEPLGKQHSVEDYKAATTGSPYPVKGFVFLETDRKNDLESGAKDGSGWKDPLAEVDWLRRIVTGTPKDGQGHTKEDAELCVAYIPWAPMPSGAEVLEKYIEKVKEVAGESWSKVRGFRYLLQDKPNGTALTEGFIESLKLLGRKKLVFDLGVDQRQRGRVQLEEAVEMIDRAHDGVAEEDKVVFIINHMCKPDLGVYNTMSSPSFLAWRTAMFTLSKCEQTYMKVSGGFSEMPDTLKERTAEDIFEALMPWLSVILAAFGTDRIMFGSDWPVCTVGMASSAEAWSKWQKVVARLCWMATLDEEAQRKIWGGTALKAYGIET</sequence>
<dbReference type="GO" id="GO:0016787">
    <property type="term" value="F:hydrolase activity"/>
    <property type="evidence" value="ECO:0007669"/>
    <property type="project" value="InterPro"/>
</dbReference>
<dbReference type="InterPro" id="IPR006680">
    <property type="entry name" value="Amidohydro-rel"/>
</dbReference>
<accession>A0A136J1J9</accession>
<evidence type="ECO:0000313" key="4">
    <source>
        <dbReference type="Proteomes" id="UP000070501"/>
    </source>
</evidence>
<dbReference type="InterPro" id="IPR052350">
    <property type="entry name" value="Metallo-dep_Lactonases"/>
</dbReference>
<reference evidence="4" key="1">
    <citation type="submission" date="2016-02" db="EMBL/GenBank/DDBJ databases">
        <title>Draft genome sequence of Microdochium bolleyi, a fungal endophyte of beachgrass.</title>
        <authorList>
            <consortium name="DOE Joint Genome Institute"/>
            <person name="David A.S."/>
            <person name="May G."/>
            <person name="Haridas S."/>
            <person name="Lim J."/>
            <person name="Wang M."/>
            <person name="Labutti K."/>
            <person name="Lipzen A."/>
            <person name="Barry K."/>
            <person name="Grigoriev I.V."/>
        </authorList>
    </citation>
    <scope>NUCLEOTIDE SEQUENCE [LARGE SCALE GENOMIC DNA]</scope>
    <source>
        <strain evidence="4">J235TASD1</strain>
    </source>
</reference>
<dbReference type="EMBL" id="KQ964251">
    <property type="protein sequence ID" value="KXJ91110.1"/>
    <property type="molecule type" value="Genomic_DNA"/>
</dbReference>
<evidence type="ECO:0000259" key="2">
    <source>
        <dbReference type="Pfam" id="PF04909"/>
    </source>
</evidence>
<protein>
    <recommendedName>
        <fullName evidence="2">Amidohydrolase-related domain-containing protein</fullName>
    </recommendedName>
</protein>
<dbReference type="InterPro" id="IPR032466">
    <property type="entry name" value="Metal_Hydrolase"/>
</dbReference>
<evidence type="ECO:0000256" key="1">
    <source>
        <dbReference type="ARBA" id="ARBA00038310"/>
    </source>
</evidence>